<evidence type="ECO:0000313" key="1">
    <source>
        <dbReference type="EMBL" id="GAA3612952.1"/>
    </source>
</evidence>
<dbReference type="SUPFAM" id="SSF56752">
    <property type="entry name" value="D-aminoacid aminotransferase-like PLP-dependent enzymes"/>
    <property type="match status" value="1"/>
</dbReference>
<keyword evidence="2" id="KW-1185">Reference proteome</keyword>
<reference evidence="2" key="1">
    <citation type="journal article" date="2019" name="Int. J. Syst. Evol. Microbiol.">
        <title>The Global Catalogue of Microorganisms (GCM) 10K type strain sequencing project: providing services to taxonomists for standard genome sequencing and annotation.</title>
        <authorList>
            <consortium name="The Broad Institute Genomics Platform"/>
            <consortium name="The Broad Institute Genome Sequencing Center for Infectious Disease"/>
            <person name="Wu L."/>
            <person name="Ma J."/>
        </authorList>
    </citation>
    <scope>NUCLEOTIDE SEQUENCE [LARGE SCALE GENOMIC DNA]</scope>
    <source>
        <strain evidence="2">JCM 16929</strain>
    </source>
</reference>
<name>A0ABP6ZNB1_9ACTN</name>
<dbReference type="Gene3D" id="3.20.10.10">
    <property type="entry name" value="D-amino Acid Aminotransferase, subunit A, domain 2"/>
    <property type="match status" value="1"/>
</dbReference>
<organism evidence="1 2">
    <name type="scientific">Microlunatus ginsengisoli</name>
    <dbReference type="NCBI Taxonomy" id="363863"/>
    <lineage>
        <taxon>Bacteria</taxon>
        <taxon>Bacillati</taxon>
        <taxon>Actinomycetota</taxon>
        <taxon>Actinomycetes</taxon>
        <taxon>Propionibacteriales</taxon>
        <taxon>Propionibacteriaceae</taxon>
        <taxon>Microlunatus</taxon>
    </lineage>
</organism>
<dbReference type="NCBIfam" id="NF006734">
    <property type="entry name" value="PRK09266.1"/>
    <property type="match status" value="1"/>
</dbReference>
<dbReference type="Pfam" id="PF01063">
    <property type="entry name" value="Aminotran_4"/>
    <property type="match status" value="1"/>
</dbReference>
<dbReference type="InterPro" id="IPR043132">
    <property type="entry name" value="BCAT-like_C"/>
</dbReference>
<dbReference type="InterPro" id="IPR036038">
    <property type="entry name" value="Aminotransferase-like"/>
</dbReference>
<accession>A0ABP6ZNB1</accession>
<dbReference type="Proteomes" id="UP001501490">
    <property type="component" value="Unassembled WGS sequence"/>
</dbReference>
<proteinExistence type="predicted"/>
<protein>
    <recommendedName>
        <fullName evidence="3">Branched-chain amino acid aminotransferase/4-amino-4-deoxychorismate lyase</fullName>
    </recommendedName>
</protein>
<dbReference type="InterPro" id="IPR001544">
    <property type="entry name" value="Aminotrans_IV"/>
</dbReference>
<evidence type="ECO:0000313" key="2">
    <source>
        <dbReference type="Proteomes" id="UP001501490"/>
    </source>
</evidence>
<evidence type="ECO:0008006" key="3">
    <source>
        <dbReference type="Google" id="ProtNLM"/>
    </source>
</evidence>
<dbReference type="EMBL" id="BAABAB010000009">
    <property type="protein sequence ID" value="GAA3612952.1"/>
    <property type="molecule type" value="Genomic_DNA"/>
</dbReference>
<comment type="caution">
    <text evidence="1">The sequence shown here is derived from an EMBL/GenBank/DDBJ whole genome shotgun (WGS) entry which is preliminary data.</text>
</comment>
<sequence>MRVGADGTIRGFTHHMDRLSRDCQLVFGVQLDTEEVAARIRRTIAESAPPITIRATVFDPQIGMGNVGDTAAPKVLLTVRAASTLPAPPTTAKTYEFSRDLPEVKHIALFSQLRLRRAAQLAGFGDAIFVERDGRISEGVTWNLGFVDRDGQVVWPDAPVLPGVTMRLLQDSHESVTAPIRKSDLASIRAAFATNVSIGVRPLTAIDEFNFPTEDPTLDLLQKVYSEVAGERP</sequence>
<gene>
    <name evidence="1" type="ORF">GCM10022236_13410</name>
</gene>